<dbReference type="InterPro" id="IPR052709">
    <property type="entry name" value="Transposase-MT_Hybrid"/>
</dbReference>
<comment type="caution">
    <text evidence="1">The sequence shown here is derived from an EMBL/GenBank/DDBJ whole genome shotgun (WGS) entry which is preliminary data.</text>
</comment>
<dbReference type="EMBL" id="BGPR01000103">
    <property type="protein sequence ID" value="GBL94528.1"/>
    <property type="molecule type" value="Genomic_DNA"/>
</dbReference>
<dbReference type="PANTHER" id="PTHR46060:SF3">
    <property type="entry name" value="PROTEIN GVQW3"/>
    <property type="match status" value="1"/>
</dbReference>
<evidence type="ECO:0000313" key="1">
    <source>
        <dbReference type="EMBL" id="GBL94528.1"/>
    </source>
</evidence>
<dbReference type="GO" id="GO:0003676">
    <property type="term" value="F:nucleic acid binding"/>
    <property type="evidence" value="ECO:0007669"/>
    <property type="project" value="InterPro"/>
</dbReference>
<proteinExistence type="predicted"/>
<protein>
    <submittedName>
        <fullName evidence="1">Uncharacterized protein</fullName>
    </submittedName>
</protein>
<dbReference type="Gene3D" id="3.30.420.10">
    <property type="entry name" value="Ribonuclease H-like superfamily/Ribonuclease H"/>
    <property type="match status" value="1"/>
</dbReference>
<organism evidence="1 2">
    <name type="scientific">Araneus ventricosus</name>
    <name type="common">Orbweaver spider</name>
    <name type="synonym">Epeira ventricosa</name>
    <dbReference type="NCBI Taxonomy" id="182803"/>
    <lineage>
        <taxon>Eukaryota</taxon>
        <taxon>Metazoa</taxon>
        <taxon>Ecdysozoa</taxon>
        <taxon>Arthropoda</taxon>
        <taxon>Chelicerata</taxon>
        <taxon>Arachnida</taxon>
        <taxon>Araneae</taxon>
        <taxon>Araneomorphae</taxon>
        <taxon>Entelegynae</taxon>
        <taxon>Araneoidea</taxon>
        <taxon>Araneidae</taxon>
        <taxon>Araneus</taxon>
    </lineage>
</organism>
<keyword evidence="2" id="KW-1185">Reference proteome</keyword>
<gene>
    <name evidence="1" type="ORF">AVEN_235620_1</name>
</gene>
<dbReference type="InterPro" id="IPR036397">
    <property type="entry name" value="RNaseH_sf"/>
</dbReference>
<sequence length="102" mass="11858">MEYFGHSPYNPDLIPSDFHLFGPLKKNLAGRQFRKNAEVQEAVVKLLRDLDPDLFYVGFDRLVYRRYKCFSNHGSYVEKGYVPVTPYCLKLKVTVLYDSGSD</sequence>
<evidence type="ECO:0000313" key="2">
    <source>
        <dbReference type="Proteomes" id="UP000499080"/>
    </source>
</evidence>
<dbReference type="OrthoDB" id="6432034at2759"/>
<dbReference type="PANTHER" id="PTHR46060">
    <property type="entry name" value="MARINER MOS1 TRANSPOSASE-LIKE PROTEIN"/>
    <property type="match status" value="1"/>
</dbReference>
<name>A0A4Y2BR50_ARAVE</name>
<reference evidence="1 2" key="1">
    <citation type="journal article" date="2019" name="Sci. Rep.">
        <title>Orb-weaving spider Araneus ventricosus genome elucidates the spidroin gene catalogue.</title>
        <authorList>
            <person name="Kono N."/>
            <person name="Nakamura H."/>
            <person name="Ohtoshi R."/>
            <person name="Moran D.A.P."/>
            <person name="Shinohara A."/>
            <person name="Yoshida Y."/>
            <person name="Fujiwara M."/>
            <person name="Mori M."/>
            <person name="Tomita M."/>
            <person name="Arakawa K."/>
        </authorList>
    </citation>
    <scope>NUCLEOTIDE SEQUENCE [LARGE SCALE GENOMIC DNA]</scope>
</reference>
<dbReference type="Proteomes" id="UP000499080">
    <property type="component" value="Unassembled WGS sequence"/>
</dbReference>
<accession>A0A4Y2BR50</accession>
<dbReference type="AlphaFoldDB" id="A0A4Y2BR50"/>